<sequence length="456" mass="52983">MSLRRFYRIIPRQRSHTVGRRFLSDKQNGGFKFANNLDSIDPSIHTMEKILSILHTAESTTVQNAAPEKTVADTLTPEEFHQRFYSSLGSNVVEYQVTRMLSRLEIVNYYKVFQEVDPETTQNIFSRYASIFKDRYMWQIDPSENAMTELGLQFAENPSRTLSALDSKFHHMSKSLLTNFSELRKNDRFEFDFGPVELYQPFRSSTEDPLILRKGLSMKRHPLNLLAVMINDKKVLCEFLSRSRSEISPDLLLNFMTIQGIEGAQAFKILVKRILKDMDPEQTIRSPFESYHVANVSTESDSDIEIVKAIVASRSKLMERLLPYRDYKFGLSKLDDDKQDSNEKVVKILASLFDRYFGVCYRLDAKYCNEWVQNLVNFYLENDRNEALFEQLFKDSIINFQTNIASSKLEKMTFHWGKRSTATNNRGNELKTKELINETRALLARSKQPHAEVSSL</sequence>
<protein>
    <submittedName>
        <fullName evidence="1">Uncharacterized protein</fullName>
    </submittedName>
</protein>
<dbReference type="Proteomes" id="UP000007703">
    <property type="component" value="Unassembled WGS sequence"/>
</dbReference>
<dbReference type="EMBL" id="CH408076">
    <property type="protein sequence ID" value="EEQ36422.1"/>
    <property type="molecule type" value="Genomic_DNA"/>
</dbReference>
<dbReference type="VEuPathDB" id="FungiDB:CLUG_00545"/>
<organism evidence="1 2">
    <name type="scientific">Clavispora lusitaniae (strain ATCC 42720)</name>
    <name type="common">Yeast</name>
    <name type="synonym">Candida lusitaniae</name>
    <dbReference type="NCBI Taxonomy" id="306902"/>
    <lineage>
        <taxon>Eukaryota</taxon>
        <taxon>Fungi</taxon>
        <taxon>Dikarya</taxon>
        <taxon>Ascomycota</taxon>
        <taxon>Saccharomycotina</taxon>
        <taxon>Pichiomycetes</taxon>
        <taxon>Metschnikowiaceae</taxon>
        <taxon>Clavispora</taxon>
    </lineage>
</organism>
<dbReference type="HOGENOM" id="CLU_624064_0_0_1"/>
<dbReference type="OMA" id="THECNIA"/>
<reference evidence="1 2" key="1">
    <citation type="journal article" date="2009" name="Nature">
        <title>Evolution of pathogenicity and sexual reproduction in eight Candida genomes.</title>
        <authorList>
            <person name="Butler G."/>
            <person name="Rasmussen M.D."/>
            <person name="Lin M.F."/>
            <person name="Santos M.A."/>
            <person name="Sakthikumar S."/>
            <person name="Munro C.A."/>
            <person name="Rheinbay E."/>
            <person name="Grabherr M."/>
            <person name="Forche A."/>
            <person name="Reedy J.L."/>
            <person name="Agrafioti I."/>
            <person name="Arnaud M.B."/>
            <person name="Bates S."/>
            <person name="Brown A.J."/>
            <person name="Brunke S."/>
            <person name="Costanzo M.C."/>
            <person name="Fitzpatrick D.A."/>
            <person name="de Groot P.W."/>
            <person name="Harris D."/>
            <person name="Hoyer L.L."/>
            <person name="Hube B."/>
            <person name="Klis F.M."/>
            <person name="Kodira C."/>
            <person name="Lennard N."/>
            <person name="Logue M.E."/>
            <person name="Martin R."/>
            <person name="Neiman A.M."/>
            <person name="Nikolaou E."/>
            <person name="Quail M.A."/>
            <person name="Quinn J."/>
            <person name="Santos M.C."/>
            <person name="Schmitzberger F.F."/>
            <person name="Sherlock G."/>
            <person name="Shah P."/>
            <person name="Silverstein K.A."/>
            <person name="Skrzypek M.S."/>
            <person name="Soll D."/>
            <person name="Staggs R."/>
            <person name="Stansfield I."/>
            <person name="Stumpf M.P."/>
            <person name="Sudbery P.E."/>
            <person name="Srikantha T."/>
            <person name="Zeng Q."/>
            <person name="Berman J."/>
            <person name="Berriman M."/>
            <person name="Heitman J."/>
            <person name="Gow N.A."/>
            <person name="Lorenz M.C."/>
            <person name="Birren B.W."/>
            <person name="Kellis M."/>
            <person name="Cuomo C.A."/>
        </authorList>
    </citation>
    <scope>NUCLEOTIDE SEQUENCE [LARGE SCALE GENOMIC DNA]</scope>
    <source>
        <strain evidence="1 2">ATCC 42720</strain>
    </source>
</reference>
<dbReference type="AlphaFoldDB" id="C4XX72"/>
<name>C4XX72_CLAL4</name>
<dbReference type="OrthoDB" id="4092739at2759"/>
<gene>
    <name evidence="1" type="ORF">CLUG_00545</name>
</gene>
<proteinExistence type="predicted"/>
<dbReference type="InParanoid" id="C4XX72"/>
<dbReference type="KEGG" id="clu:CLUG_00545"/>
<evidence type="ECO:0000313" key="2">
    <source>
        <dbReference type="Proteomes" id="UP000007703"/>
    </source>
</evidence>
<evidence type="ECO:0000313" key="1">
    <source>
        <dbReference type="EMBL" id="EEQ36422.1"/>
    </source>
</evidence>
<dbReference type="GeneID" id="8499684"/>
<accession>C4XX72</accession>